<dbReference type="Proteomes" id="UP000538566">
    <property type="component" value="Unassembled WGS sequence"/>
</dbReference>
<keyword evidence="2 4" id="KW-0560">Oxidoreductase</keyword>
<dbReference type="InterPro" id="IPR015590">
    <property type="entry name" value="Aldehyde_DH_dom"/>
</dbReference>
<evidence type="ECO:0000313" key="6">
    <source>
        <dbReference type="EMBL" id="MBB4613033.1"/>
    </source>
</evidence>
<evidence type="ECO:0000256" key="2">
    <source>
        <dbReference type="ARBA" id="ARBA00023002"/>
    </source>
</evidence>
<feature type="active site" evidence="3">
    <location>
        <position position="262"/>
    </location>
</feature>
<dbReference type="RefSeq" id="WP_144905188.1">
    <property type="nucleotide sequence ID" value="NZ_JACHOA010000002.1"/>
</dbReference>
<dbReference type="GO" id="GO:0016620">
    <property type="term" value="F:oxidoreductase activity, acting on the aldehyde or oxo group of donors, NAD or NADP as acceptor"/>
    <property type="evidence" value="ECO:0007669"/>
    <property type="project" value="InterPro"/>
</dbReference>
<name>A0A7W7A9Q8_9SPHN</name>
<dbReference type="SUPFAM" id="SSF53720">
    <property type="entry name" value="ALDH-like"/>
    <property type="match status" value="1"/>
</dbReference>
<dbReference type="InterPro" id="IPR016162">
    <property type="entry name" value="Ald_DH_N"/>
</dbReference>
<dbReference type="Gene3D" id="3.40.309.10">
    <property type="entry name" value="Aldehyde Dehydrogenase, Chain A, domain 2"/>
    <property type="match status" value="1"/>
</dbReference>
<dbReference type="Gene3D" id="3.40.605.10">
    <property type="entry name" value="Aldehyde Dehydrogenase, Chain A, domain 1"/>
    <property type="match status" value="1"/>
</dbReference>
<organism evidence="6 7">
    <name type="scientific">Novosphingobium taihuense</name>
    <dbReference type="NCBI Taxonomy" id="260085"/>
    <lineage>
        <taxon>Bacteria</taxon>
        <taxon>Pseudomonadati</taxon>
        <taxon>Pseudomonadota</taxon>
        <taxon>Alphaproteobacteria</taxon>
        <taxon>Sphingomonadales</taxon>
        <taxon>Sphingomonadaceae</taxon>
        <taxon>Novosphingobium</taxon>
    </lineage>
</organism>
<dbReference type="OrthoDB" id="9761688at2"/>
<dbReference type="PROSITE" id="PS00687">
    <property type="entry name" value="ALDEHYDE_DEHYDR_GLU"/>
    <property type="match status" value="1"/>
</dbReference>
<evidence type="ECO:0000259" key="5">
    <source>
        <dbReference type="Pfam" id="PF00171"/>
    </source>
</evidence>
<reference evidence="6 7" key="1">
    <citation type="submission" date="2020-08" db="EMBL/GenBank/DDBJ databases">
        <title>Genomic Encyclopedia of Type Strains, Phase IV (KMG-IV): sequencing the most valuable type-strain genomes for metagenomic binning, comparative biology and taxonomic classification.</title>
        <authorList>
            <person name="Goeker M."/>
        </authorList>
    </citation>
    <scope>NUCLEOTIDE SEQUENCE [LARGE SCALE GENOMIC DNA]</scope>
    <source>
        <strain evidence="6 7">DSM 17507</strain>
    </source>
</reference>
<evidence type="ECO:0000256" key="1">
    <source>
        <dbReference type="ARBA" id="ARBA00009986"/>
    </source>
</evidence>
<dbReference type="InterPro" id="IPR016161">
    <property type="entry name" value="Ald_DH/histidinol_DH"/>
</dbReference>
<evidence type="ECO:0000256" key="4">
    <source>
        <dbReference type="RuleBase" id="RU003345"/>
    </source>
</evidence>
<proteinExistence type="inferred from homology"/>
<dbReference type="Pfam" id="PF00171">
    <property type="entry name" value="Aldedh"/>
    <property type="match status" value="1"/>
</dbReference>
<dbReference type="InterPro" id="IPR016163">
    <property type="entry name" value="Ald_DH_C"/>
</dbReference>
<dbReference type="AlphaFoldDB" id="A0A7W7A9Q8"/>
<dbReference type="CDD" id="cd07139">
    <property type="entry name" value="ALDH_AldA-Rv0768"/>
    <property type="match status" value="1"/>
</dbReference>
<gene>
    <name evidence="6" type="ORF">GGR37_001292</name>
</gene>
<comment type="similarity">
    <text evidence="1 4">Belongs to the aldehyde dehydrogenase family.</text>
</comment>
<dbReference type="InterPro" id="IPR029510">
    <property type="entry name" value="Ald_DH_CS_GLU"/>
</dbReference>
<dbReference type="PANTHER" id="PTHR42804:SF1">
    <property type="entry name" value="ALDEHYDE DEHYDROGENASE-RELATED"/>
    <property type="match status" value="1"/>
</dbReference>
<comment type="caution">
    <text evidence="6">The sequence shown here is derived from an EMBL/GenBank/DDBJ whole genome shotgun (WGS) entry which is preliminary data.</text>
</comment>
<dbReference type="PANTHER" id="PTHR42804">
    <property type="entry name" value="ALDEHYDE DEHYDROGENASE"/>
    <property type="match status" value="1"/>
</dbReference>
<sequence length="498" mass="52412">MNAPSVELVRIAEPDRLFIGGRWIDVEGTDRLRPVNPATEAALPDVAAAGPAEVERAVAAARAAFDRGPWPRMAPSERAAAMRRLSAALQRRATTADSCWLAQVGVPVWMSRGASAGAAGLLDMYAAMAETYPFERIGPAQGIACDTAVVVREAVGVVAAIAPWNGPLASLLVKLAPALAAGCTVILKPAPETPLEAFVLAEAAEEADLPPGVINLLPADREASDLLVHHPGVDKVAFTGSTGVGLHIAQVCASRMARYTMELGGKSAAIVLDDYDPAELGPALAPLVTMLCGQACINFSRILVPRARYDAYVESLASAMQAVTVGDPEDTATMMGPLAMERHRDKVFSYIERGRAEGARIATGGGRPAGMRRGYFIEPTVFADASNSMTIAQEEIFGPVTAVIPYASEEEAIAIANASEFGLSGGVYTQDTDRAYAIARAIRTGTFTQNGREFDLTHPFGGFKKSGVGREGGVEGLEAFCETKSVFLPRVPTCLQVG</sequence>
<feature type="domain" description="Aldehyde dehydrogenase" evidence="5">
    <location>
        <begin position="23"/>
        <end position="486"/>
    </location>
</feature>
<dbReference type="FunFam" id="3.40.605.10:FF:000007">
    <property type="entry name" value="NAD/NADP-dependent betaine aldehyde dehydrogenase"/>
    <property type="match status" value="1"/>
</dbReference>
<accession>A0A7W7A9Q8</accession>
<evidence type="ECO:0000256" key="3">
    <source>
        <dbReference type="PROSITE-ProRule" id="PRU10007"/>
    </source>
</evidence>
<protein>
    <submittedName>
        <fullName evidence="6">Acyl-CoA reductase-like NAD-dependent aldehyde dehydrogenase</fullName>
    </submittedName>
</protein>
<keyword evidence="7" id="KW-1185">Reference proteome</keyword>
<dbReference type="EMBL" id="JACHOA010000002">
    <property type="protein sequence ID" value="MBB4613033.1"/>
    <property type="molecule type" value="Genomic_DNA"/>
</dbReference>
<evidence type="ECO:0000313" key="7">
    <source>
        <dbReference type="Proteomes" id="UP000538566"/>
    </source>
</evidence>